<dbReference type="PANTHER" id="PTHR11559">
    <property type="entry name" value="CARBOXYLESTERASE"/>
    <property type="match status" value="1"/>
</dbReference>
<evidence type="ECO:0000256" key="1">
    <source>
        <dbReference type="ARBA" id="ARBA00005964"/>
    </source>
</evidence>
<evidence type="ECO:0000313" key="5">
    <source>
        <dbReference type="Ensembl" id="ENSCSAVP00000015060.1"/>
    </source>
</evidence>
<dbReference type="Ensembl" id="ENSCSAVT00000015234.1">
    <property type="protein sequence ID" value="ENSCSAVP00000015060.1"/>
    <property type="gene ID" value="ENSCSAVG00000008828.1"/>
</dbReference>
<dbReference type="InParanoid" id="H2ZBU4"/>
<dbReference type="InterPro" id="IPR002018">
    <property type="entry name" value="CarbesteraseB"/>
</dbReference>
<dbReference type="Gene3D" id="3.40.50.1820">
    <property type="entry name" value="alpha/beta hydrolase"/>
    <property type="match status" value="1"/>
</dbReference>
<dbReference type="Pfam" id="PF00135">
    <property type="entry name" value="COesterase"/>
    <property type="match status" value="1"/>
</dbReference>
<keyword evidence="2 3" id="KW-0378">Hydrolase</keyword>
<dbReference type="InterPro" id="IPR019826">
    <property type="entry name" value="Carboxylesterase_B_AS"/>
</dbReference>
<reference evidence="5" key="3">
    <citation type="submission" date="2025-09" db="UniProtKB">
        <authorList>
            <consortium name="Ensembl"/>
        </authorList>
    </citation>
    <scope>IDENTIFICATION</scope>
</reference>
<dbReference type="AlphaFoldDB" id="H2ZBU4"/>
<dbReference type="InterPro" id="IPR050309">
    <property type="entry name" value="Type-B_Carboxylest/Lipase"/>
</dbReference>
<protein>
    <recommendedName>
        <fullName evidence="3">Carboxylic ester hydrolase</fullName>
        <ecNumber evidence="3">3.1.1.-</ecNumber>
    </recommendedName>
</protein>
<reference evidence="6" key="1">
    <citation type="submission" date="2003-08" db="EMBL/GenBank/DDBJ databases">
        <authorList>
            <person name="Birren B."/>
            <person name="Nusbaum C."/>
            <person name="Abebe A."/>
            <person name="Abouelleil A."/>
            <person name="Adekoya E."/>
            <person name="Ait-zahra M."/>
            <person name="Allen N."/>
            <person name="Allen T."/>
            <person name="An P."/>
            <person name="Anderson M."/>
            <person name="Anderson S."/>
            <person name="Arachchi H."/>
            <person name="Armbruster J."/>
            <person name="Bachantsang P."/>
            <person name="Baldwin J."/>
            <person name="Barry A."/>
            <person name="Bayul T."/>
            <person name="Blitshsteyn B."/>
            <person name="Bloom T."/>
            <person name="Blye J."/>
            <person name="Boguslavskiy L."/>
            <person name="Borowsky M."/>
            <person name="Boukhgalter B."/>
            <person name="Brunache A."/>
            <person name="Butler J."/>
            <person name="Calixte N."/>
            <person name="Calvo S."/>
            <person name="Camarata J."/>
            <person name="Campo K."/>
            <person name="Chang J."/>
            <person name="Cheshatsang Y."/>
            <person name="Citroen M."/>
            <person name="Collymore A."/>
            <person name="Considine T."/>
            <person name="Cook A."/>
            <person name="Cooke P."/>
            <person name="Corum B."/>
            <person name="Cuomo C."/>
            <person name="David R."/>
            <person name="Dawoe T."/>
            <person name="Degray S."/>
            <person name="Dodge S."/>
            <person name="Dooley K."/>
            <person name="Dorje P."/>
            <person name="Dorjee K."/>
            <person name="Dorris L."/>
            <person name="Duffey N."/>
            <person name="Dupes A."/>
            <person name="Elkins T."/>
            <person name="Engels R."/>
            <person name="Erickson J."/>
            <person name="Farina A."/>
            <person name="Faro S."/>
            <person name="Ferreira P."/>
            <person name="Fischer H."/>
            <person name="Fitzgerald M."/>
            <person name="Foley K."/>
            <person name="Gage D."/>
            <person name="Galagan J."/>
            <person name="Gearin G."/>
            <person name="Gnerre S."/>
            <person name="Gnirke A."/>
            <person name="Goyette A."/>
            <person name="Graham J."/>
            <person name="Grandbois E."/>
            <person name="Gyaltsen K."/>
            <person name="Hafez N."/>
            <person name="Hagopian D."/>
            <person name="Hagos B."/>
            <person name="Hall J."/>
            <person name="Hatcher B."/>
            <person name="Heller A."/>
            <person name="Higgins H."/>
            <person name="Honan T."/>
            <person name="Horn A."/>
            <person name="Houde N."/>
            <person name="Hughes L."/>
            <person name="Hulme W."/>
            <person name="Husby E."/>
            <person name="Iliev I."/>
            <person name="Jaffe D."/>
            <person name="Jones C."/>
            <person name="Kamal M."/>
            <person name="Kamat A."/>
            <person name="Kamvysselis M."/>
            <person name="Karlsson E."/>
            <person name="Kells C."/>
            <person name="Kieu A."/>
            <person name="Kisner P."/>
            <person name="Kodira C."/>
            <person name="Kulbokas E."/>
            <person name="Labutti K."/>
            <person name="Lama D."/>
            <person name="Landers T."/>
            <person name="Leger J."/>
            <person name="Levine S."/>
            <person name="Lewis D."/>
            <person name="Lewis T."/>
            <person name="Lindblad-toh K."/>
            <person name="Liu X."/>
            <person name="Lokyitsang T."/>
            <person name="Lokyitsang Y."/>
            <person name="Lucien O."/>
            <person name="Lui A."/>
            <person name="Ma L.J."/>
            <person name="Mabbitt R."/>
            <person name="Macdonald J."/>
            <person name="Maclean C."/>
            <person name="Major J."/>
            <person name="Manning J."/>
            <person name="Marabella R."/>
            <person name="Maru K."/>
            <person name="Matthews C."/>
            <person name="Mauceli E."/>
            <person name="Mccarthy M."/>
            <person name="Mcdonough S."/>
            <person name="Mcghee T."/>
            <person name="Meldrim J."/>
            <person name="Meneus L."/>
            <person name="Mesirov J."/>
            <person name="Mihalev A."/>
            <person name="Mihova T."/>
            <person name="Mikkelsen T."/>
            <person name="Mlenga V."/>
            <person name="Moru K."/>
            <person name="Mozes J."/>
            <person name="Mulrain L."/>
            <person name="Munson G."/>
            <person name="Naylor J."/>
            <person name="Newes C."/>
            <person name="Nguyen C."/>
            <person name="Nguyen N."/>
            <person name="Nguyen T."/>
            <person name="Nicol R."/>
            <person name="Nielsen C."/>
            <person name="Nizzari M."/>
            <person name="Norbu C."/>
            <person name="Norbu N."/>
            <person name="O'donnell P."/>
            <person name="Okoawo O."/>
            <person name="O'leary S."/>
            <person name="Omotosho B."/>
            <person name="O'neill K."/>
            <person name="Osman S."/>
            <person name="Parker S."/>
            <person name="Perrin D."/>
            <person name="Phunkhang P."/>
            <person name="Piqani B."/>
            <person name="Purcell S."/>
            <person name="Rachupka T."/>
            <person name="Ramasamy U."/>
            <person name="Rameau R."/>
            <person name="Ray V."/>
            <person name="Raymond C."/>
            <person name="Retta R."/>
            <person name="Richardson S."/>
            <person name="Rise C."/>
            <person name="Rodriguez J."/>
            <person name="Rogers J."/>
            <person name="Rogov P."/>
            <person name="Rutman M."/>
            <person name="Schupbach R."/>
            <person name="Seaman C."/>
            <person name="Settipalli S."/>
            <person name="Sharpe T."/>
            <person name="Sheridan J."/>
            <person name="Sherpa N."/>
            <person name="Shi J."/>
            <person name="Smirnov S."/>
            <person name="Smith C."/>
            <person name="Sougnez C."/>
            <person name="Spencer B."/>
            <person name="Stalker J."/>
            <person name="Stange-thomann N."/>
            <person name="Stavropoulos S."/>
            <person name="Stetson K."/>
            <person name="Stone C."/>
            <person name="Stone S."/>
            <person name="Stubbs M."/>
            <person name="Talamas J."/>
            <person name="Tchuinga P."/>
            <person name="Tenzing P."/>
            <person name="Tesfaye S."/>
            <person name="Theodore J."/>
            <person name="Thoulutsang Y."/>
            <person name="Topham K."/>
            <person name="Towey S."/>
            <person name="Tsamla T."/>
            <person name="Tsomo N."/>
            <person name="Vallee D."/>
            <person name="Vassiliev H."/>
            <person name="Venkataraman V."/>
            <person name="Vinson J."/>
            <person name="Vo A."/>
            <person name="Wade C."/>
            <person name="Wang S."/>
            <person name="Wangchuk T."/>
            <person name="Wangdi T."/>
            <person name="Whittaker C."/>
            <person name="Wilkinson J."/>
            <person name="Wu Y."/>
            <person name="Wyman D."/>
            <person name="Yadav S."/>
            <person name="Yang S."/>
            <person name="Yang X."/>
            <person name="Yeager S."/>
            <person name="Yee E."/>
            <person name="Young G."/>
            <person name="Zainoun J."/>
            <person name="Zembeck L."/>
            <person name="Zimmer A."/>
            <person name="Zody M."/>
            <person name="Lander E."/>
        </authorList>
    </citation>
    <scope>NUCLEOTIDE SEQUENCE [LARGE SCALE GENOMIC DNA]</scope>
</reference>
<reference evidence="5" key="2">
    <citation type="submission" date="2025-08" db="UniProtKB">
        <authorList>
            <consortium name="Ensembl"/>
        </authorList>
    </citation>
    <scope>IDENTIFICATION</scope>
</reference>
<evidence type="ECO:0000313" key="6">
    <source>
        <dbReference type="Proteomes" id="UP000007875"/>
    </source>
</evidence>
<dbReference type="PROSITE" id="PS00122">
    <property type="entry name" value="CARBOXYLESTERASE_B_1"/>
    <property type="match status" value="1"/>
</dbReference>
<dbReference type="Proteomes" id="UP000007875">
    <property type="component" value="Unassembled WGS sequence"/>
</dbReference>
<sequence>MFIPFSVFHMRDHQTIRLDSDPPVDPWVWEGVKDATSENVAFCSQDRNALNNFRKDTWFNALIDSNQTLSENCLTLNVFSPTKPSEAAKRTGLPVLVWIHGGGLQFAASTPKMWMLSAFEDVLVVSIQYRVGVFGFLTLEDDWAPGNSGLMDQVKALKWVRDNIRAFGGDPQKVTLIGQSSGGFSVSAHMMSPKSEGLFHRAV</sequence>
<dbReference type="GO" id="GO:0016787">
    <property type="term" value="F:hydrolase activity"/>
    <property type="evidence" value="ECO:0007669"/>
    <property type="project" value="UniProtKB-KW"/>
</dbReference>
<dbReference type="InterPro" id="IPR029058">
    <property type="entry name" value="AB_hydrolase_fold"/>
</dbReference>
<evidence type="ECO:0000256" key="3">
    <source>
        <dbReference type="RuleBase" id="RU361235"/>
    </source>
</evidence>
<accession>H2ZBU4</accession>
<dbReference type="EC" id="3.1.1.-" evidence="3"/>
<dbReference type="GeneTree" id="ENSGT00940000164234"/>
<comment type="similarity">
    <text evidence="1 3">Belongs to the type-B carboxylesterase/lipase family.</text>
</comment>
<proteinExistence type="inferred from homology"/>
<keyword evidence="6" id="KW-1185">Reference proteome</keyword>
<name>H2ZBU4_CIOSA</name>
<dbReference type="STRING" id="51511.ENSCSAVP00000015060"/>
<dbReference type="HOGENOM" id="CLU_006586_4_2_1"/>
<dbReference type="OMA" id="MATLECT"/>
<evidence type="ECO:0000259" key="4">
    <source>
        <dbReference type="Pfam" id="PF00135"/>
    </source>
</evidence>
<organism evidence="5 6">
    <name type="scientific">Ciona savignyi</name>
    <name type="common">Pacific transparent sea squirt</name>
    <dbReference type="NCBI Taxonomy" id="51511"/>
    <lineage>
        <taxon>Eukaryota</taxon>
        <taxon>Metazoa</taxon>
        <taxon>Chordata</taxon>
        <taxon>Tunicata</taxon>
        <taxon>Ascidiacea</taxon>
        <taxon>Phlebobranchia</taxon>
        <taxon>Cionidae</taxon>
        <taxon>Ciona</taxon>
    </lineage>
</organism>
<dbReference type="eggNOG" id="KOG1516">
    <property type="taxonomic scope" value="Eukaryota"/>
</dbReference>
<evidence type="ECO:0000256" key="2">
    <source>
        <dbReference type="ARBA" id="ARBA00022801"/>
    </source>
</evidence>
<feature type="domain" description="Carboxylesterase type B" evidence="4">
    <location>
        <begin position="22"/>
        <end position="203"/>
    </location>
</feature>
<dbReference type="SUPFAM" id="SSF53474">
    <property type="entry name" value="alpha/beta-Hydrolases"/>
    <property type="match status" value="1"/>
</dbReference>